<evidence type="ECO:0000313" key="3">
    <source>
        <dbReference type="EMBL" id="NDL59680.1"/>
    </source>
</evidence>
<protein>
    <submittedName>
        <fullName evidence="3">MBL fold metallo-hydrolase</fullName>
    </submittedName>
</protein>
<dbReference type="Proteomes" id="UP000460435">
    <property type="component" value="Unassembled WGS sequence"/>
</dbReference>
<dbReference type="AlphaFoldDB" id="A0A7K3M901"/>
<keyword evidence="3" id="KW-0378">Hydrolase</keyword>
<sequence>MEVVPFRTPGLGDQTFLLVHEGSGVLVDPQRDIERFLDVVGERDVELRLVLETHLHNDYASGAEQAALRTGAELVLPAAAAAAYPHTPAFHMEDIKAAGLTVRPIHTPGHTPEHTSYLVLLDGEAVALFSGGSLLVGSAGRADLLGVKRARTLSRLQYGSLRRLVALPHDVELYPTHGGGSFCTTAEAGESTSTVGAEVATNPMLEIGDAERFADEMLGAPLPIPAFYKHLGPANTLGIPPMPPVVVPDITWSDLGRQPEDVELVDIRPREAIATGFVLGSTGIEYADDFGSWTGWLLPYNAPIILIAEPAQDVRGAVTQLAQIGIDSVRGVLRDLTGHAAARFELVKLPEFRRRLADPAAQVLDVRMPSEWAAERLGNTVERFLPDLVTEGIPEELDPKREVLTVCASGRRSTIAATILKRAGYQPVVLDGAGVADLLP</sequence>
<dbReference type="SUPFAM" id="SSF56281">
    <property type="entry name" value="Metallo-hydrolase/oxidoreductase"/>
    <property type="match status" value="1"/>
</dbReference>
<dbReference type="InterPro" id="IPR036866">
    <property type="entry name" value="RibonucZ/Hydroxyglut_hydro"/>
</dbReference>
<dbReference type="GO" id="GO:0016787">
    <property type="term" value="F:hydrolase activity"/>
    <property type="evidence" value="ECO:0007669"/>
    <property type="project" value="UniProtKB-KW"/>
</dbReference>
<evidence type="ECO:0000313" key="4">
    <source>
        <dbReference type="Proteomes" id="UP000460435"/>
    </source>
</evidence>
<dbReference type="SMART" id="SM00450">
    <property type="entry name" value="RHOD"/>
    <property type="match status" value="1"/>
</dbReference>
<dbReference type="PROSITE" id="PS50206">
    <property type="entry name" value="RHODANESE_3"/>
    <property type="match status" value="1"/>
</dbReference>
<feature type="domain" description="Rhodanese" evidence="2">
    <location>
        <begin position="357"/>
        <end position="432"/>
    </location>
</feature>
<evidence type="ECO:0000256" key="1">
    <source>
        <dbReference type="ARBA" id="ARBA00022723"/>
    </source>
</evidence>
<dbReference type="Gene3D" id="3.40.250.10">
    <property type="entry name" value="Rhodanese-like domain"/>
    <property type="match status" value="2"/>
</dbReference>
<organism evidence="3 4">
    <name type="scientific">Phytoactinopolyspora mesophila</name>
    <dbReference type="NCBI Taxonomy" id="2650750"/>
    <lineage>
        <taxon>Bacteria</taxon>
        <taxon>Bacillati</taxon>
        <taxon>Actinomycetota</taxon>
        <taxon>Actinomycetes</taxon>
        <taxon>Jiangellales</taxon>
        <taxon>Jiangellaceae</taxon>
        <taxon>Phytoactinopolyspora</taxon>
    </lineage>
</organism>
<dbReference type="Pfam" id="PF00581">
    <property type="entry name" value="Rhodanese"/>
    <property type="match status" value="1"/>
</dbReference>
<dbReference type="GO" id="GO:0070813">
    <property type="term" value="P:hydrogen sulfide metabolic process"/>
    <property type="evidence" value="ECO:0007669"/>
    <property type="project" value="TreeGrafter"/>
</dbReference>
<name>A0A7K3M901_9ACTN</name>
<dbReference type="SMART" id="SM00849">
    <property type="entry name" value="Lactamase_B"/>
    <property type="match status" value="1"/>
</dbReference>
<dbReference type="InterPro" id="IPR044528">
    <property type="entry name" value="POD-like_MBL-fold"/>
</dbReference>
<dbReference type="RefSeq" id="WP_162452373.1">
    <property type="nucleotide sequence ID" value="NZ_WLZY01000008.1"/>
</dbReference>
<keyword evidence="4" id="KW-1185">Reference proteome</keyword>
<dbReference type="EMBL" id="WLZY01000008">
    <property type="protein sequence ID" value="NDL59680.1"/>
    <property type="molecule type" value="Genomic_DNA"/>
</dbReference>
<dbReference type="GO" id="GO:0006749">
    <property type="term" value="P:glutathione metabolic process"/>
    <property type="evidence" value="ECO:0007669"/>
    <property type="project" value="InterPro"/>
</dbReference>
<dbReference type="Gene3D" id="3.60.15.10">
    <property type="entry name" value="Ribonuclease Z/Hydroxyacylglutathione hydrolase-like"/>
    <property type="match status" value="1"/>
</dbReference>
<proteinExistence type="predicted"/>
<accession>A0A7K3M901</accession>
<dbReference type="GO" id="GO:0050313">
    <property type="term" value="F:sulfur dioxygenase activity"/>
    <property type="evidence" value="ECO:0007669"/>
    <property type="project" value="InterPro"/>
</dbReference>
<dbReference type="InterPro" id="IPR001279">
    <property type="entry name" value="Metallo-B-lactamas"/>
</dbReference>
<dbReference type="PANTHER" id="PTHR43084">
    <property type="entry name" value="PERSULFIDE DIOXYGENASE ETHE1"/>
    <property type="match status" value="1"/>
</dbReference>
<comment type="caution">
    <text evidence="3">The sequence shown here is derived from an EMBL/GenBank/DDBJ whole genome shotgun (WGS) entry which is preliminary data.</text>
</comment>
<gene>
    <name evidence="3" type="ORF">F7O44_21645</name>
</gene>
<dbReference type="InterPro" id="IPR036873">
    <property type="entry name" value="Rhodanese-like_dom_sf"/>
</dbReference>
<evidence type="ECO:0000259" key="2">
    <source>
        <dbReference type="PROSITE" id="PS50206"/>
    </source>
</evidence>
<dbReference type="Pfam" id="PF00753">
    <property type="entry name" value="Lactamase_B"/>
    <property type="match status" value="1"/>
</dbReference>
<dbReference type="InterPro" id="IPR051682">
    <property type="entry name" value="Mito_Persulfide_Diox"/>
</dbReference>
<dbReference type="PANTHER" id="PTHR43084:SF1">
    <property type="entry name" value="PERSULFIDE DIOXYGENASE ETHE1, MITOCHONDRIAL"/>
    <property type="match status" value="1"/>
</dbReference>
<keyword evidence="1" id="KW-0479">Metal-binding</keyword>
<dbReference type="InterPro" id="IPR001763">
    <property type="entry name" value="Rhodanese-like_dom"/>
</dbReference>
<dbReference type="CDD" id="cd07724">
    <property type="entry name" value="POD-like_MBL-fold"/>
    <property type="match status" value="1"/>
</dbReference>
<dbReference type="CDD" id="cd00158">
    <property type="entry name" value="RHOD"/>
    <property type="match status" value="1"/>
</dbReference>
<reference evidence="3 4" key="1">
    <citation type="submission" date="2019-11" db="EMBL/GenBank/DDBJ databases">
        <authorList>
            <person name="Li X.-J."/>
            <person name="Feng X.-M."/>
        </authorList>
    </citation>
    <scope>NUCLEOTIDE SEQUENCE [LARGE SCALE GENOMIC DNA]</scope>
    <source>
        <strain evidence="3 4">XMNu-373</strain>
    </source>
</reference>
<dbReference type="SUPFAM" id="SSF52821">
    <property type="entry name" value="Rhodanese/Cell cycle control phosphatase"/>
    <property type="match status" value="2"/>
</dbReference>
<dbReference type="GO" id="GO:0046872">
    <property type="term" value="F:metal ion binding"/>
    <property type="evidence" value="ECO:0007669"/>
    <property type="project" value="UniProtKB-KW"/>
</dbReference>